<dbReference type="EMBL" id="JAHXCT010000004">
    <property type="protein sequence ID" value="MBW4769507.1"/>
    <property type="molecule type" value="Genomic_DNA"/>
</dbReference>
<organism evidence="3 4">
    <name type="scientific">Hoylesella nanceiensis</name>
    <dbReference type="NCBI Taxonomy" id="425941"/>
    <lineage>
        <taxon>Bacteria</taxon>
        <taxon>Pseudomonadati</taxon>
        <taxon>Bacteroidota</taxon>
        <taxon>Bacteroidia</taxon>
        <taxon>Bacteroidales</taxon>
        <taxon>Prevotellaceae</taxon>
        <taxon>Hoylesella</taxon>
    </lineage>
</organism>
<reference evidence="3 4" key="1">
    <citation type="submission" date="2021-07" db="EMBL/GenBank/DDBJ databases">
        <title>Genomic diversity and antimicrobial resistance of Prevotella spp. isolated from chronic lung disease airways.</title>
        <authorList>
            <person name="Webb K.A."/>
            <person name="Olagoke O.S."/>
            <person name="Baird T."/>
            <person name="Neill J."/>
            <person name="Pham A."/>
            <person name="Wells T.J."/>
            <person name="Ramsay K.A."/>
            <person name="Bell S.C."/>
            <person name="Sarovich D.S."/>
            <person name="Price E.P."/>
        </authorList>
    </citation>
    <scope>NUCLEOTIDE SEQUENCE [LARGE SCALE GENOMIC DNA]</scope>
    <source>
        <strain evidence="3 4">SCHI0011.S.12</strain>
    </source>
</reference>
<accession>A0ABS6YE53</accession>
<gene>
    <name evidence="3" type="ORF">KZO38_06990</name>
</gene>
<dbReference type="Proteomes" id="UP000788426">
    <property type="component" value="Unassembled WGS sequence"/>
</dbReference>
<comment type="caution">
    <text evidence="3">The sequence shown here is derived from an EMBL/GenBank/DDBJ whole genome shotgun (WGS) entry which is preliminary data.</text>
</comment>
<keyword evidence="2" id="KW-0472">Membrane</keyword>
<keyword evidence="2" id="KW-0812">Transmembrane</keyword>
<keyword evidence="2" id="KW-1133">Transmembrane helix</keyword>
<evidence type="ECO:0000313" key="3">
    <source>
        <dbReference type="EMBL" id="MBW4769507.1"/>
    </source>
</evidence>
<protein>
    <submittedName>
        <fullName evidence="3">Uncharacterized protein</fullName>
    </submittedName>
</protein>
<evidence type="ECO:0000256" key="1">
    <source>
        <dbReference type="SAM" id="MobiDB-lite"/>
    </source>
</evidence>
<dbReference type="RefSeq" id="WP_219481408.1">
    <property type="nucleotide sequence ID" value="NZ_JAHXCT010000004.1"/>
</dbReference>
<feature type="region of interest" description="Disordered" evidence="1">
    <location>
        <begin position="57"/>
        <end position="78"/>
    </location>
</feature>
<evidence type="ECO:0000313" key="4">
    <source>
        <dbReference type="Proteomes" id="UP000788426"/>
    </source>
</evidence>
<proteinExistence type="predicted"/>
<evidence type="ECO:0000256" key="2">
    <source>
        <dbReference type="SAM" id="Phobius"/>
    </source>
</evidence>
<feature type="transmembrane region" description="Helical" evidence="2">
    <location>
        <begin position="33"/>
        <end position="50"/>
    </location>
</feature>
<sequence length="78" mass="8491">MLLFCYCAQNDVSLGVAKIEKIGRTMLKINQNYILTLCVLALVILCYLSIRNAMGGSSTDKGATKAQQEQPIDPATQP</sequence>
<keyword evidence="4" id="KW-1185">Reference proteome</keyword>
<name>A0ABS6YE53_9BACT</name>